<keyword evidence="4" id="KW-1185">Reference proteome</keyword>
<name>A0A4Z1CGQ5_9ACTN</name>
<comment type="caution">
    <text evidence="3">The sequence shown here is derived from an EMBL/GenBank/DDBJ whole genome shotgun (WGS) entry which is preliminary data.</text>
</comment>
<feature type="transmembrane region" description="Helical" evidence="2">
    <location>
        <begin position="103"/>
        <end position="122"/>
    </location>
</feature>
<evidence type="ECO:0000313" key="3">
    <source>
        <dbReference type="EMBL" id="TGN65725.1"/>
    </source>
</evidence>
<evidence type="ECO:0000256" key="1">
    <source>
        <dbReference type="SAM" id="MobiDB-lite"/>
    </source>
</evidence>
<feature type="transmembrane region" description="Helical" evidence="2">
    <location>
        <begin position="12"/>
        <end position="33"/>
    </location>
</feature>
<dbReference type="InterPro" id="IPR018723">
    <property type="entry name" value="DUF2254_membrane"/>
</dbReference>
<proteinExistence type="predicted"/>
<gene>
    <name evidence="3" type="ORF">EXE59_18510</name>
</gene>
<reference evidence="3 4" key="1">
    <citation type="submission" date="2019-04" db="EMBL/GenBank/DDBJ databases">
        <title>Three New Species of Nocardioides, Nocardioides euryhalodurans sp. nov., Nocardioides seonyuensis sp. nov. and Nocardioides eburneoflavus sp. nov. Isolated from Soil.</title>
        <authorList>
            <person name="Roh S.G."/>
            <person name="Lee C."/>
            <person name="Kim M.-K."/>
            <person name="Kim S.B."/>
        </authorList>
    </citation>
    <scope>NUCLEOTIDE SEQUENCE [LARGE SCALE GENOMIC DNA]</scope>
    <source>
        <strain evidence="3 4">MMS17-SY213</strain>
    </source>
</reference>
<evidence type="ECO:0000313" key="4">
    <source>
        <dbReference type="Proteomes" id="UP000297496"/>
    </source>
</evidence>
<keyword evidence="2" id="KW-1133">Transmembrane helix</keyword>
<feature type="transmembrane region" description="Helical" evidence="2">
    <location>
        <begin position="134"/>
        <end position="155"/>
    </location>
</feature>
<keyword evidence="2" id="KW-0812">Transmembrane</keyword>
<feature type="region of interest" description="Disordered" evidence="1">
    <location>
        <begin position="179"/>
        <end position="204"/>
    </location>
</feature>
<dbReference type="Pfam" id="PF10011">
    <property type="entry name" value="DUF2254"/>
    <property type="match status" value="1"/>
</dbReference>
<dbReference type="EMBL" id="SRRO01000001">
    <property type="protein sequence ID" value="TGN65725.1"/>
    <property type="molecule type" value="Genomic_DNA"/>
</dbReference>
<protein>
    <submittedName>
        <fullName evidence="3">DUF2254 domain-containing protein</fullName>
    </submittedName>
</protein>
<keyword evidence="2" id="KW-0472">Membrane</keyword>
<dbReference type="OrthoDB" id="2955631at2"/>
<feature type="compositionally biased region" description="Basic and acidic residues" evidence="1">
    <location>
        <begin position="179"/>
        <end position="189"/>
    </location>
</feature>
<feature type="transmembrane region" description="Helical" evidence="2">
    <location>
        <begin position="53"/>
        <end position="82"/>
    </location>
</feature>
<accession>A0A4Z1CGQ5</accession>
<organism evidence="3 4">
    <name type="scientific">Nocardioides eburneiflavus</name>
    <dbReference type="NCBI Taxonomy" id="2518372"/>
    <lineage>
        <taxon>Bacteria</taxon>
        <taxon>Bacillati</taxon>
        <taxon>Actinomycetota</taxon>
        <taxon>Actinomycetes</taxon>
        <taxon>Propionibacteriales</taxon>
        <taxon>Nocardioidaceae</taxon>
        <taxon>Nocardioides</taxon>
    </lineage>
</organism>
<dbReference type="Proteomes" id="UP000297496">
    <property type="component" value="Unassembled WGS sequence"/>
</dbReference>
<dbReference type="AlphaFoldDB" id="A0A4Z1CGQ5"/>
<sequence>MTRISRRLRDKFWVVPLLFAGAAVGLALALTALDDWFDTSLSLPLLFAGGPEGARALLAAIITSMISFTALVFSITIVVLQLTSSQFSPRVLRTFLRDWVNQVALGVFVATFVYALVVLRAVRGTAQTDTFVPQLAVTAAFGFVLASVVVFLVYIDHIAQSIRAATIVTRIAEETREVLDQRHPPDAAERSLLQPPESGGHRVDAEAPGVVQRVDDRALLELAEEHGVTICLLRAIGEFVPEGAPLVEVHGDVVPDEEALRAHVHLGKERALDEDVGFGLRQLIDIAERALSPGVNDPTTAVQVIDQLHDLLRRLATRPLPPRQRITGAGRLAVHVPGPGFSDYLALAVDEIAHWGSDVDRVQHRLGVLLRDLSEAALPAHRPAVARALQSFGDPSRALWRKQSPEPTDTGLR</sequence>
<evidence type="ECO:0000256" key="2">
    <source>
        <dbReference type="SAM" id="Phobius"/>
    </source>
</evidence>
<dbReference type="RefSeq" id="WP_135840218.1">
    <property type="nucleotide sequence ID" value="NZ_SRRO01000001.1"/>
</dbReference>